<dbReference type="Pfam" id="PF00171">
    <property type="entry name" value="Aldedh"/>
    <property type="match status" value="1"/>
</dbReference>
<dbReference type="InterPro" id="IPR015590">
    <property type="entry name" value="Aldehyde_DH_dom"/>
</dbReference>
<dbReference type="InterPro" id="IPR016162">
    <property type="entry name" value="Ald_DH_N"/>
</dbReference>
<sequence length="497" mass="50683">MSVDVARHTALAAELLPPGRLLVGDERPAGSGGTHPHVNPATGREQAAVTLASPDEVSAAVDAARAAFAVWRGLRPDERRSALLRLAALVRRDTERIGGVLTLECAVPAATATALPRRAADYLEYYAGFADKLEGRVIPIFPENAFDYTLAEPYGVIGIISTWNGGISSVARKAGAALAAGNTVVVKPMELAPFSSLIFGELALEAGLPAGAVNVVPGDAAAGAALVRHPGVNKISFTGGHRAARAILAGAAEVIKPVVLELGGKSGNLVFADADLEAAGRFAGTVCMGMAGQGCVFPTRLIVHESVHDEVVRTAVATAAALPVGDPLAEATAVGPVVSADARARILGMLERARAGGAGELLLGGGPADVPTVDGGQAGGFFVAPTVFDRVDPAAEIAQEEVFGPVLTVLTFRDEDEAVELANGTAYGLAGYVHTSDLRRAHRVAAALDAGYVSVNGFAALPASAPFGGFGGSGFGKEGGRAGLDEFIRTKNVYLPL</sequence>
<evidence type="ECO:0000256" key="3">
    <source>
        <dbReference type="SAM" id="MobiDB-lite"/>
    </source>
</evidence>
<dbReference type="GO" id="GO:0016620">
    <property type="term" value="F:oxidoreductase activity, acting on the aldehyde or oxo group of donors, NAD or NADP as acceptor"/>
    <property type="evidence" value="ECO:0007669"/>
    <property type="project" value="InterPro"/>
</dbReference>
<comment type="caution">
    <text evidence="5">The sequence shown here is derived from an EMBL/GenBank/DDBJ whole genome shotgun (WGS) entry which is preliminary data.</text>
</comment>
<organism evidence="5 6">
    <name type="scientific">Frankia nepalensis</name>
    <dbReference type="NCBI Taxonomy" id="1836974"/>
    <lineage>
        <taxon>Bacteria</taxon>
        <taxon>Bacillati</taxon>
        <taxon>Actinomycetota</taxon>
        <taxon>Actinomycetes</taxon>
        <taxon>Frankiales</taxon>
        <taxon>Frankiaceae</taxon>
        <taxon>Frankia</taxon>
    </lineage>
</organism>
<evidence type="ECO:0000256" key="1">
    <source>
        <dbReference type="ARBA" id="ARBA00009986"/>
    </source>
</evidence>
<dbReference type="SUPFAM" id="SSF53720">
    <property type="entry name" value="ALDH-like"/>
    <property type="match status" value="1"/>
</dbReference>
<dbReference type="AlphaFoldDB" id="A0A937UUR9"/>
<dbReference type="RefSeq" id="WP_203002820.1">
    <property type="nucleotide sequence ID" value="NZ_JADWYU010000198.1"/>
</dbReference>
<name>A0A937UUR9_9ACTN</name>
<accession>A0A937UUR9</accession>
<reference evidence="5" key="1">
    <citation type="submission" date="2020-12" db="EMBL/GenBank/DDBJ databases">
        <title>Genomic characterization of non-nitrogen-fixing Frankia strains.</title>
        <authorList>
            <person name="Carlos-Shanley C."/>
            <person name="Guerra T."/>
            <person name="Hahn D."/>
        </authorList>
    </citation>
    <scope>NUCLEOTIDE SEQUENCE</scope>
    <source>
        <strain evidence="5">CN6</strain>
    </source>
</reference>
<feature type="domain" description="Aldehyde dehydrogenase" evidence="4">
    <location>
        <begin position="33"/>
        <end position="493"/>
    </location>
</feature>
<dbReference type="FunFam" id="3.40.605.10:FF:000007">
    <property type="entry name" value="NAD/NADP-dependent betaine aldehyde dehydrogenase"/>
    <property type="match status" value="1"/>
</dbReference>
<dbReference type="PANTHER" id="PTHR11699">
    <property type="entry name" value="ALDEHYDE DEHYDROGENASE-RELATED"/>
    <property type="match status" value="1"/>
</dbReference>
<keyword evidence="6" id="KW-1185">Reference proteome</keyword>
<keyword evidence="2" id="KW-0560">Oxidoreductase</keyword>
<comment type="similarity">
    <text evidence="1">Belongs to the aldehyde dehydrogenase family.</text>
</comment>
<dbReference type="InterPro" id="IPR016163">
    <property type="entry name" value="Ald_DH_C"/>
</dbReference>
<evidence type="ECO:0000259" key="4">
    <source>
        <dbReference type="Pfam" id="PF00171"/>
    </source>
</evidence>
<protein>
    <submittedName>
        <fullName evidence="5">Aldehyde dehydrogenase</fullName>
    </submittedName>
</protein>
<evidence type="ECO:0000256" key="2">
    <source>
        <dbReference type="ARBA" id="ARBA00023002"/>
    </source>
</evidence>
<evidence type="ECO:0000313" key="5">
    <source>
        <dbReference type="EMBL" id="MBL7631471.1"/>
    </source>
</evidence>
<evidence type="ECO:0000313" key="6">
    <source>
        <dbReference type="Proteomes" id="UP000604475"/>
    </source>
</evidence>
<dbReference type="Proteomes" id="UP000604475">
    <property type="component" value="Unassembled WGS sequence"/>
</dbReference>
<gene>
    <name evidence="5" type="ORF">I7412_30805</name>
</gene>
<dbReference type="EMBL" id="JAEACQ010000273">
    <property type="protein sequence ID" value="MBL7631471.1"/>
    <property type="molecule type" value="Genomic_DNA"/>
</dbReference>
<proteinExistence type="inferred from homology"/>
<dbReference type="Gene3D" id="3.40.605.10">
    <property type="entry name" value="Aldehyde Dehydrogenase, Chain A, domain 1"/>
    <property type="match status" value="1"/>
</dbReference>
<feature type="region of interest" description="Disordered" evidence="3">
    <location>
        <begin position="22"/>
        <end position="41"/>
    </location>
</feature>
<dbReference type="InterPro" id="IPR016161">
    <property type="entry name" value="Ald_DH/histidinol_DH"/>
</dbReference>
<dbReference type="Gene3D" id="3.40.309.10">
    <property type="entry name" value="Aldehyde Dehydrogenase, Chain A, domain 2"/>
    <property type="match status" value="1"/>
</dbReference>